<name>A0A939BGG8_9CLOT</name>
<dbReference type="Gene3D" id="3.60.15.10">
    <property type="entry name" value="Ribonuclease Z/Hydroxyacylglutathione hydrolase-like"/>
    <property type="match status" value="1"/>
</dbReference>
<feature type="domain" description="Metallo-beta-lactamase" evidence="1">
    <location>
        <begin position="20"/>
        <end position="249"/>
    </location>
</feature>
<reference evidence="2" key="2">
    <citation type="journal article" date="2021" name="Sci. Rep.">
        <title>The distribution of antibiotic resistance genes in chicken gut microbiota commensals.</title>
        <authorList>
            <person name="Juricova H."/>
            <person name="Matiasovicova J."/>
            <person name="Kubasova T."/>
            <person name="Cejkova D."/>
            <person name="Rychlik I."/>
        </authorList>
    </citation>
    <scope>NUCLEOTIDE SEQUENCE</scope>
    <source>
        <strain evidence="2">An582</strain>
    </source>
</reference>
<reference evidence="2" key="1">
    <citation type="submission" date="2020-08" db="EMBL/GenBank/DDBJ databases">
        <authorList>
            <person name="Cejkova D."/>
            <person name="Kubasova T."/>
            <person name="Jahodarova E."/>
            <person name="Rychlik I."/>
        </authorList>
    </citation>
    <scope>NUCLEOTIDE SEQUENCE</scope>
    <source>
        <strain evidence="2">An582</strain>
    </source>
</reference>
<organism evidence="2 3">
    <name type="scientific">Mordavella massiliensis</name>
    <dbReference type="NCBI Taxonomy" id="1871024"/>
    <lineage>
        <taxon>Bacteria</taxon>
        <taxon>Bacillati</taxon>
        <taxon>Bacillota</taxon>
        <taxon>Clostridia</taxon>
        <taxon>Eubacteriales</taxon>
        <taxon>Clostridiaceae</taxon>
        <taxon>Mordavella</taxon>
    </lineage>
</organism>
<dbReference type="InterPro" id="IPR052926">
    <property type="entry name" value="Metallo-beta-lactamase_dom"/>
</dbReference>
<dbReference type="PANTHER" id="PTHR13754">
    <property type="entry name" value="METALLO-BETA-LACTAMASE SUPERFAMILY PROTEIN"/>
    <property type="match status" value="1"/>
</dbReference>
<dbReference type="GO" id="GO:0016740">
    <property type="term" value="F:transferase activity"/>
    <property type="evidence" value="ECO:0007669"/>
    <property type="project" value="TreeGrafter"/>
</dbReference>
<dbReference type="SUPFAM" id="SSF56281">
    <property type="entry name" value="Metallo-hydrolase/oxidoreductase"/>
    <property type="match status" value="1"/>
</dbReference>
<dbReference type="EMBL" id="JACJKS010000004">
    <property type="protein sequence ID" value="MBM6947904.1"/>
    <property type="molecule type" value="Genomic_DNA"/>
</dbReference>
<dbReference type="InterPro" id="IPR041712">
    <property type="entry name" value="DHPS-like_MBL-fold"/>
</dbReference>
<accession>A0A939BGG8</accession>
<dbReference type="Proteomes" id="UP000705508">
    <property type="component" value="Unassembled WGS sequence"/>
</dbReference>
<dbReference type="PANTHER" id="PTHR13754:SF13">
    <property type="entry name" value="METALLO-BETA-LACTAMASE SUPERFAMILY PROTEIN (AFU_ORTHOLOGUE AFUA_3G07630)"/>
    <property type="match status" value="1"/>
</dbReference>
<dbReference type="Pfam" id="PF00753">
    <property type="entry name" value="Lactamase_B"/>
    <property type="match status" value="1"/>
</dbReference>
<evidence type="ECO:0000259" key="1">
    <source>
        <dbReference type="SMART" id="SM00849"/>
    </source>
</evidence>
<evidence type="ECO:0000313" key="3">
    <source>
        <dbReference type="Proteomes" id="UP000705508"/>
    </source>
</evidence>
<dbReference type="InterPro" id="IPR036866">
    <property type="entry name" value="RibonucZ/Hydroxyglut_hydro"/>
</dbReference>
<dbReference type="InterPro" id="IPR001279">
    <property type="entry name" value="Metallo-B-lactamas"/>
</dbReference>
<dbReference type="SMART" id="SM00849">
    <property type="entry name" value="Lactamase_B"/>
    <property type="match status" value="1"/>
</dbReference>
<dbReference type="AlphaFoldDB" id="A0A939BGG8"/>
<evidence type="ECO:0000313" key="2">
    <source>
        <dbReference type="EMBL" id="MBM6947904.1"/>
    </source>
</evidence>
<dbReference type="CDD" id="cd07713">
    <property type="entry name" value="DHPS-like_MBL-fold"/>
    <property type="match status" value="1"/>
</dbReference>
<protein>
    <submittedName>
        <fullName evidence="2">MBL fold metallo-hydrolase</fullName>
    </submittedName>
</protein>
<sequence>MKIITLIENTQGHPECRAEHGLSFYIEMGERRILMDTGASDAFLTNAGKLDVDLGTVDTVVLSHGHYDHGGGLPAFAARYPAARIYMQKSACGSFWHTYPDREDRCIGIRPELADLPQCVLLEGDARIGDGIALFTDIRGRRLWPEGNRELKRRVRGAYEQDTYEQDDFRHEQCLVLEAGSFHVLLSGCAHNGVLNILDRYRGLYGRWPDVLISGFHMKKDVYSGADLADIRKTAQELKETKVLCWTGHCTGQRAFEEMKEILGDQLRAIHTGGVLLDTGDMRL</sequence>
<proteinExistence type="predicted"/>
<gene>
    <name evidence="2" type="ORF">H6A20_04385</name>
</gene>
<comment type="caution">
    <text evidence="2">The sequence shown here is derived from an EMBL/GenBank/DDBJ whole genome shotgun (WGS) entry which is preliminary data.</text>
</comment>